<evidence type="ECO:0000259" key="9">
    <source>
        <dbReference type="PROSITE" id="PS50923"/>
    </source>
</evidence>
<dbReference type="InterPro" id="IPR049883">
    <property type="entry name" value="NOTCH1_EGF-like"/>
</dbReference>
<dbReference type="Pfam" id="PF07645">
    <property type="entry name" value="EGF_CA"/>
    <property type="match status" value="1"/>
</dbReference>
<keyword evidence="8" id="KW-1133">Transmembrane helix</keyword>
<dbReference type="AlphaFoldDB" id="A0A7J5Z1C0"/>
<dbReference type="Gene3D" id="2.10.25.10">
    <property type="entry name" value="Laminin"/>
    <property type="match status" value="1"/>
</dbReference>
<dbReference type="PRINTS" id="PR00457">
    <property type="entry name" value="ANPEROXIDASE"/>
</dbReference>
<accession>A0A7J5Z1C0</accession>
<feature type="non-terminal residue" evidence="10">
    <location>
        <position position="1"/>
    </location>
</feature>
<evidence type="ECO:0000256" key="8">
    <source>
        <dbReference type="SAM" id="Phobius"/>
    </source>
</evidence>
<dbReference type="Pfam" id="PF00084">
    <property type="entry name" value="Sushi"/>
    <property type="match status" value="1"/>
</dbReference>
<dbReference type="Gene3D" id="2.10.70.10">
    <property type="entry name" value="Complement Module, domain 1"/>
    <property type="match status" value="1"/>
</dbReference>
<evidence type="ECO:0000256" key="4">
    <source>
        <dbReference type="ARBA" id="ARBA00023157"/>
    </source>
</evidence>
<dbReference type="Gene3D" id="1.10.640.10">
    <property type="entry name" value="Haem peroxidase domain superfamily, animal type"/>
    <property type="match status" value="1"/>
</dbReference>
<dbReference type="CDD" id="cd00033">
    <property type="entry name" value="CCP"/>
    <property type="match status" value="1"/>
</dbReference>
<keyword evidence="3" id="KW-0677">Repeat</keyword>
<dbReference type="InterPro" id="IPR018097">
    <property type="entry name" value="EGF_Ca-bd_CS"/>
</dbReference>
<keyword evidence="6" id="KW-0768">Sushi</keyword>
<keyword evidence="4" id="KW-1015">Disulfide bond</keyword>
<organism evidence="10 11">
    <name type="scientific">Dissostichus mawsoni</name>
    <name type="common">Antarctic cod</name>
    <dbReference type="NCBI Taxonomy" id="36200"/>
    <lineage>
        <taxon>Eukaryota</taxon>
        <taxon>Metazoa</taxon>
        <taxon>Chordata</taxon>
        <taxon>Craniata</taxon>
        <taxon>Vertebrata</taxon>
        <taxon>Euteleostomi</taxon>
        <taxon>Actinopterygii</taxon>
        <taxon>Neopterygii</taxon>
        <taxon>Teleostei</taxon>
        <taxon>Neoteleostei</taxon>
        <taxon>Acanthomorphata</taxon>
        <taxon>Eupercaria</taxon>
        <taxon>Perciformes</taxon>
        <taxon>Notothenioidei</taxon>
        <taxon>Nototheniidae</taxon>
        <taxon>Dissostichus</taxon>
    </lineage>
</organism>
<dbReference type="InterPro" id="IPR037120">
    <property type="entry name" value="Haem_peroxidase_sf_animal"/>
</dbReference>
<dbReference type="Proteomes" id="UP000518266">
    <property type="component" value="Unassembled WGS sequence"/>
</dbReference>
<dbReference type="CDD" id="cd00054">
    <property type="entry name" value="EGF_CA"/>
    <property type="match status" value="1"/>
</dbReference>
<dbReference type="GO" id="GO:0030855">
    <property type="term" value="P:epithelial cell differentiation"/>
    <property type="evidence" value="ECO:0007669"/>
    <property type="project" value="UniProtKB-ARBA"/>
</dbReference>
<dbReference type="GO" id="GO:0005615">
    <property type="term" value="C:extracellular space"/>
    <property type="evidence" value="ECO:0007669"/>
    <property type="project" value="TreeGrafter"/>
</dbReference>
<dbReference type="InterPro" id="IPR010255">
    <property type="entry name" value="Haem_peroxidase_sf"/>
</dbReference>
<keyword evidence="1" id="KW-0245">EGF-like domain</keyword>
<dbReference type="EMBL" id="JAAKFY010000007">
    <property type="protein sequence ID" value="KAF3854911.1"/>
    <property type="molecule type" value="Genomic_DNA"/>
</dbReference>
<dbReference type="SUPFAM" id="SSF57196">
    <property type="entry name" value="EGF/Laminin"/>
    <property type="match status" value="1"/>
</dbReference>
<name>A0A7J5Z1C0_DISMA</name>
<dbReference type="PROSITE" id="PS50923">
    <property type="entry name" value="SUSHI"/>
    <property type="match status" value="1"/>
</dbReference>
<keyword evidence="5" id="KW-0349">Heme</keyword>
<gene>
    <name evidence="10" type="ORF">F7725_022966</name>
</gene>
<evidence type="ECO:0000313" key="11">
    <source>
        <dbReference type="Proteomes" id="UP000518266"/>
    </source>
</evidence>
<dbReference type="OrthoDB" id="823504at2759"/>
<dbReference type="PANTHER" id="PTHR11475">
    <property type="entry name" value="OXIDASE/PEROXIDASE"/>
    <property type="match status" value="1"/>
</dbReference>
<evidence type="ECO:0000256" key="7">
    <source>
        <dbReference type="SAM" id="MobiDB-lite"/>
    </source>
</evidence>
<evidence type="ECO:0000256" key="5">
    <source>
        <dbReference type="PIRSR" id="PIRSR619791-2"/>
    </source>
</evidence>
<feature type="domain" description="Sushi" evidence="9">
    <location>
        <begin position="666"/>
        <end position="720"/>
    </location>
</feature>
<dbReference type="InterPro" id="IPR000436">
    <property type="entry name" value="Sushi_SCR_CCP_dom"/>
</dbReference>
<dbReference type="PROSITE" id="PS01187">
    <property type="entry name" value="EGF_CA"/>
    <property type="match status" value="1"/>
</dbReference>
<keyword evidence="8" id="KW-0472">Membrane</keyword>
<keyword evidence="5" id="KW-0479">Metal-binding</keyword>
<keyword evidence="5" id="KW-0408">Iron</keyword>
<dbReference type="SUPFAM" id="SSF48113">
    <property type="entry name" value="Heme-dependent peroxidases"/>
    <property type="match status" value="1"/>
</dbReference>
<evidence type="ECO:0000313" key="10">
    <source>
        <dbReference type="EMBL" id="KAF3854911.1"/>
    </source>
</evidence>
<protein>
    <recommendedName>
        <fullName evidence="9">Sushi domain-containing protein</fullName>
    </recommendedName>
</protein>
<reference evidence="10 11" key="1">
    <citation type="submission" date="2020-03" db="EMBL/GenBank/DDBJ databases">
        <title>Dissostichus mawsoni Genome sequencing and assembly.</title>
        <authorList>
            <person name="Park H."/>
        </authorList>
    </citation>
    <scope>NUCLEOTIDE SEQUENCE [LARGE SCALE GENOMIC DNA]</scope>
    <source>
        <strain evidence="10">DM0001</strain>
        <tissue evidence="10">Muscle</tissue>
    </source>
</reference>
<proteinExistence type="predicted"/>
<evidence type="ECO:0000256" key="6">
    <source>
        <dbReference type="PROSITE-ProRule" id="PRU00302"/>
    </source>
</evidence>
<dbReference type="FunFam" id="2.10.25.10:FF:000038">
    <property type="entry name" value="Fibrillin 2"/>
    <property type="match status" value="1"/>
</dbReference>
<feature type="binding site" description="axial binding residue" evidence="5">
    <location>
        <position position="457"/>
    </location>
    <ligand>
        <name>heme b</name>
        <dbReference type="ChEBI" id="CHEBI:60344"/>
    </ligand>
    <ligandPart>
        <name>Fe</name>
        <dbReference type="ChEBI" id="CHEBI:18248"/>
    </ligandPart>
</feature>
<dbReference type="InterPro" id="IPR035976">
    <property type="entry name" value="Sushi/SCR/CCP_sf"/>
</dbReference>
<feature type="region of interest" description="Disordered" evidence="7">
    <location>
        <begin position="300"/>
        <end position="323"/>
    </location>
</feature>
<keyword evidence="11" id="KW-1185">Reference proteome</keyword>
<dbReference type="SMART" id="SM00032">
    <property type="entry name" value="CCP"/>
    <property type="match status" value="1"/>
</dbReference>
<dbReference type="GO" id="GO:0020037">
    <property type="term" value="F:heme binding"/>
    <property type="evidence" value="ECO:0007669"/>
    <property type="project" value="InterPro"/>
</dbReference>
<feature type="transmembrane region" description="Helical" evidence="8">
    <location>
        <begin position="754"/>
        <end position="778"/>
    </location>
</feature>
<keyword evidence="8" id="KW-0812">Transmembrane</keyword>
<dbReference type="PANTHER" id="PTHR11475:SF63">
    <property type="entry name" value="EOSINOPHIL PEROXIDASE"/>
    <property type="match status" value="1"/>
</dbReference>
<sequence length="779" mass="86466">MSEGALRPSDLLAQFKQTEARTRTQIRAAELLDNTVELIREMVYTHTMVQPDPKGTEQQQHYTLLYVPKELLSDMDMEELLQVTGCSTELQRPSCESDCLSERYRSVTGECNNRSYEDVWGVPRGWDPQHTYNNATLPPVRRVSQEVLFTHNDNISLDSALSHLLVEWGQWIDHDVVLTPQSPSTAAFRTGADCTRTCSRDAPCFPIQIPLSDPRNGVQSCMPFFRSAPSCVPSYRHREQLNAITSFVDASMVYGSSSSLASALRNSSCRLGSMTLNSQHSDQDLAYMPFLPRLQAHLDPCGPRNSSSSRASDRSSHQGNTTSCFQAGERVNLPEVKLVLDSFFLSFTDCAKSEDGDSRANEHLGMIALHTLFLREHNRLVRELHLLNPHWSPDTLYQEARKIMGAIHQILTWEHYLPRVLGESTMSRLMPPYEGYDPEVDPSIANAFAAAAFRFAHVTVHPVVTRLDPVLRGLLLSPAKLQTPGQMMVEELTERLFQAQGGMPLDLGALNLQRGRDHGLPGYGSWRKSCSLSVPNTTSDLAELLGNFTLAHKLQLLYGTPQNIDMWVGAISEPALPGGRVGPLLSCLLARQFRALRDGDRFWWEVEGVFSSSQRRHLHAVSLSRIICDNSRITHVPVDPFSRTERPEDMLPCSHPLITPSTSAHPSCGPIPRIQSGYSLLCGSVILFQCHSGFKLLGSSSISCDPNSQQWSPTPPTCQDINECEEQTSVCPQHLECLNTPGSFICSDPSSLSVVSVVAAVIVVIGSVAALIVIMIFYR</sequence>
<comment type="caution">
    <text evidence="10">The sequence shown here is derived from an EMBL/GenBank/DDBJ whole genome shotgun (WGS) entry which is preliminary data.</text>
</comment>
<keyword evidence="2" id="KW-0732">Signal</keyword>
<comment type="caution">
    <text evidence="6">Lacks conserved residue(s) required for the propagation of feature annotation.</text>
</comment>
<evidence type="ECO:0000256" key="2">
    <source>
        <dbReference type="ARBA" id="ARBA00022729"/>
    </source>
</evidence>
<dbReference type="Pfam" id="PF03098">
    <property type="entry name" value="An_peroxidase"/>
    <property type="match status" value="2"/>
</dbReference>
<dbReference type="GO" id="GO:0005509">
    <property type="term" value="F:calcium ion binding"/>
    <property type="evidence" value="ECO:0007669"/>
    <property type="project" value="InterPro"/>
</dbReference>
<evidence type="ECO:0000256" key="3">
    <source>
        <dbReference type="ARBA" id="ARBA00022737"/>
    </source>
</evidence>
<dbReference type="GO" id="GO:0006979">
    <property type="term" value="P:response to oxidative stress"/>
    <property type="evidence" value="ECO:0007669"/>
    <property type="project" value="InterPro"/>
</dbReference>
<dbReference type="SUPFAM" id="SSF57535">
    <property type="entry name" value="Complement control module/SCR domain"/>
    <property type="match status" value="1"/>
</dbReference>
<dbReference type="PROSITE" id="PS50292">
    <property type="entry name" value="PEROXIDASE_3"/>
    <property type="match status" value="1"/>
</dbReference>
<dbReference type="GO" id="GO:0004601">
    <property type="term" value="F:peroxidase activity"/>
    <property type="evidence" value="ECO:0007669"/>
    <property type="project" value="InterPro"/>
</dbReference>
<dbReference type="InterPro" id="IPR019791">
    <property type="entry name" value="Haem_peroxidase_animal"/>
</dbReference>
<evidence type="ECO:0000256" key="1">
    <source>
        <dbReference type="ARBA" id="ARBA00022536"/>
    </source>
</evidence>